<dbReference type="AlphaFoldDB" id="A0A7X5ZXF9"/>
<comment type="caution">
    <text evidence="1">The sequence shown here is derived from an EMBL/GenBank/DDBJ whole genome shotgun (WGS) entry which is preliminary data.</text>
</comment>
<dbReference type="EMBL" id="JAASQV010000005">
    <property type="protein sequence ID" value="NIJ67136.1"/>
    <property type="molecule type" value="Genomic_DNA"/>
</dbReference>
<dbReference type="Proteomes" id="UP000564677">
    <property type="component" value="Unassembled WGS sequence"/>
</dbReference>
<proteinExistence type="predicted"/>
<protein>
    <submittedName>
        <fullName evidence="1">Uncharacterized protein</fullName>
    </submittedName>
</protein>
<keyword evidence="2" id="KW-1185">Reference proteome</keyword>
<organism evidence="1 2">
    <name type="scientific">Sphingomonas leidyi</name>
    <dbReference type="NCBI Taxonomy" id="68569"/>
    <lineage>
        <taxon>Bacteria</taxon>
        <taxon>Pseudomonadati</taxon>
        <taxon>Pseudomonadota</taxon>
        <taxon>Alphaproteobacteria</taxon>
        <taxon>Sphingomonadales</taxon>
        <taxon>Sphingomonadaceae</taxon>
        <taxon>Sphingomonas</taxon>
    </lineage>
</organism>
<gene>
    <name evidence="1" type="ORF">FHR20_004114</name>
</gene>
<evidence type="ECO:0000313" key="2">
    <source>
        <dbReference type="Proteomes" id="UP000564677"/>
    </source>
</evidence>
<evidence type="ECO:0000313" key="1">
    <source>
        <dbReference type="EMBL" id="NIJ67136.1"/>
    </source>
</evidence>
<dbReference type="RefSeq" id="WP_167301426.1">
    <property type="nucleotide sequence ID" value="NZ_JAASQV010000005.1"/>
</dbReference>
<accession>A0A7X5ZXF9</accession>
<name>A0A7X5ZXF9_9SPHN</name>
<reference evidence="1 2" key="1">
    <citation type="submission" date="2020-03" db="EMBL/GenBank/DDBJ databases">
        <title>Genomic Encyclopedia of Type Strains, Phase IV (KMG-IV): sequencing the most valuable type-strain genomes for metagenomic binning, comparative biology and taxonomic classification.</title>
        <authorList>
            <person name="Goeker M."/>
        </authorList>
    </citation>
    <scope>NUCLEOTIDE SEQUENCE [LARGE SCALE GENOMIC DNA]</scope>
    <source>
        <strain evidence="1 2">DSM 4733</strain>
    </source>
</reference>
<sequence>MDDPARLARIELGPHGEDYLVRLFLSDGTSCEVIATFDQLDLLAEDIDRRLDADEV</sequence>